<gene>
    <name evidence="2" type="ORF">SLOPH_735</name>
</gene>
<dbReference type="Proteomes" id="UP000014978">
    <property type="component" value="Unassembled WGS sequence"/>
</dbReference>
<dbReference type="HOGENOM" id="CLU_1104953_0_0_1"/>
<protein>
    <submittedName>
        <fullName evidence="2">Uncharacterized protein</fullName>
    </submittedName>
</protein>
<feature type="compositionally biased region" description="Low complexity" evidence="1">
    <location>
        <begin position="194"/>
        <end position="205"/>
    </location>
</feature>
<organism evidence="2 3">
    <name type="scientific">Spraguea lophii (strain 42_110)</name>
    <name type="common">Microsporidian parasite</name>
    <dbReference type="NCBI Taxonomy" id="1358809"/>
    <lineage>
        <taxon>Eukaryota</taxon>
        <taxon>Fungi</taxon>
        <taxon>Fungi incertae sedis</taxon>
        <taxon>Microsporidia</taxon>
        <taxon>Spragueidae</taxon>
        <taxon>Spraguea</taxon>
    </lineage>
</organism>
<sequence>FNGIISGILDNRLFYIKDKEVLNINLLDNNISYEEYILSKCDMYDSKCDIDDGSIDNTTNNTNTNNTTTNHTNITNIKKPYNTATAIKFLLSYKLYDIALSLCVNNTDRINIFLLKGDLDECYKIINNGIKNKGIIKKIVDEYNRRGMYDKSICLLDNIGEYSSSKILKYLIDNNNDDSKSEYEGVDRCDGSDNNNNTTNNTYTTTNHTTTITTITTTNYISFIDEYKNKRYNNCIDILEGTGYENIFKKFY</sequence>
<dbReference type="EMBL" id="ATCN01001326">
    <property type="protein sequence ID" value="EPR77718.1"/>
    <property type="molecule type" value="Genomic_DNA"/>
</dbReference>
<dbReference type="AlphaFoldDB" id="S7XP81"/>
<dbReference type="InParanoid" id="S7XP81"/>
<evidence type="ECO:0000256" key="1">
    <source>
        <dbReference type="SAM" id="MobiDB-lite"/>
    </source>
</evidence>
<dbReference type="VEuPathDB" id="MicrosporidiaDB:SLOPH_735"/>
<comment type="caution">
    <text evidence="2">The sequence shown here is derived from an EMBL/GenBank/DDBJ whole genome shotgun (WGS) entry which is preliminary data.</text>
</comment>
<name>S7XP81_SPRLO</name>
<keyword evidence="3" id="KW-1185">Reference proteome</keyword>
<reference evidence="3" key="1">
    <citation type="journal article" date="2013" name="PLoS Genet.">
        <title>The genome of Spraguea lophii and the basis of host-microsporidian interactions.</title>
        <authorList>
            <person name="Campbell S.E."/>
            <person name="Williams T.A."/>
            <person name="Yousuf A."/>
            <person name="Soanes D.M."/>
            <person name="Paszkiewicz K.H."/>
            <person name="Williams B.A.P."/>
        </authorList>
    </citation>
    <scope>NUCLEOTIDE SEQUENCE [LARGE SCALE GENOMIC DNA]</scope>
    <source>
        <strain evidence="3">42_110</strain>
    </source>
</reference>
<dbReference type="Gene3D" id="1.25.40.470">
    <property type="match status" value="1"/>
</dbReference>
<feature type="non-terminal residue" evidence="2">
    <location>
        <position position="1"/>
    </location>
</feature>
<accession>S7XP81</accession>
<proteinExistence type="predicted"/>
<evidence type="ECO:0000313" key="2">
    <source>
        <dbReference type="EMBL" id="EPR77718.1"/>
    </source>
</evidence>
<feature type="region of interest" description="Disordered" evidence="1">
    <location>
        <begin position="183"/>
        <end position="205"/>
    </location>
</feature>
<evidence type="ECO:0000313" key="3">
    <source>
        <dbReference type="Proteomes" id="UP000014978"/>
    </source>
</evidence>